<dbReference type="OrthoDB" id="9796039at2"/>
<dbReference type="EMBL" id="FQXJ01000003">
    <property type="protein sequence ID" value="SHH24262.1"/>
    <property type="molecule type" value="Genomic_DNA"/>
</dbReference>
<comment type="subcellular location">
    <subcellularLocation>
        <location evidence="5">Cytoplasm</location>
    </subcellularLocation>
</comment>
<feature type="domain" description="DinB-like" evidence="6">
    <location>
        <begin position="28"/>
        <end position="165"/>
    </location>
</feature>
<comment type="subunit">
    <text evidence="5">Homodimer.</text>
</comment>
<sequence>MDKLRYPIGQFNISEEVSLDQVDNFIAQIEAVPKLLVNSVKDLSYEQLSSPYRPGGWTIQQVIHHLADSHMNAYIRVKLALTEDFPTIIPFNEALWAELEDARALPVDVSLKLIETLHFRWVFLLRSLSPAELNRQFRHPDAGDLSIRKTTALFAWHGNHHLAHIMNFRKNIGL</sequence>
<dbReference type="AlphaFoldDB" id="A0A1M5RD33"/>
<comment type="cofactor">
    <cofactor evidence="5">
        <name>Zn(2+)</name>
        <dbReference type="ChEBI" id="CHEBI:29105"/>
    </cofactor>
    <text evidence="5">Binds 1 zinc ion per subunit.</text>
</comment>
<dbReference type="Proteomes" id="UP000183954">
    <property type="component" value="Unassembled WGS sequence"/>
</dbReference>
<evidence type="ECO:0000256" key="3">
    <source>
        <dbReference type="ARBA" id="ARBA00022801"/>
    </source>
</evidence>
<reference evidence="8" key="1">
    <citation type="submission" date="2016-11" db="EMBL/GenBank/DDBJ databases">
        <authorList>
            <person name="Varghese N."/>
            <person name="Submissions S."/>
        </authorList>
    </citation>
    <scope>NUCLEOTIDE SEQUENCE [LARGE SCALE GENOMIC DNA]</scope>
    <source>
        <strain evidence="8">DSM 15449</strain>
    </source>
</reference>
<evidence type="ECO:0000259" key="6">
    <source>
        <dbReference type="Pfam" id="PF12867"/>
    </source>
</evidence>
<evidence type="ECO:0000313" key="8">
    <source>
        <dbReference type="Proteomes" id="UP000183954"/>
    </source>
</evidence>
<feature type="binding site" evidence="5">
    <location>
        <position position="161"/>
    </location>
    <ligand>
        <name>Zn(2+)</name>
        <dbReference type="ChEBI" id="CHEBI:29105"/>
    </ligand>
</feature>
<dbReference type="InterPro" id="IPR024775">
    <property type="entry name" value="DinB-like"/>
</dbReference>
<keyword evidence="3 5" id="KW-0378">Hydrolase</keyword>
<evidence type="ECO:0000256" key="4">
    <source>
        <dbReference type="ARBA" id="ARBA00022833"/>
    </source>
</evidence>
<dbReference type="GO" id="GO:0005737">
    <property type="term" value="C:cytoplasm"/>
    <property type="evidence" value="ECO:0007669"/>
    <property type="project" value="UniProtKB-SubCell"/>
</dbReference>
<dbReference type="NCBIfam" id="NF009807">
    <property type="entry name" value="PRK13291.1"/>
    <property type="match status" value="1"/>
</dbReference>
<evidence type="ECO:0000256" key="2">
    <source>
        <dbReference type="ARBA" id="ARBA00022723"/>
    </source>
</evidence>
<keyword evidence="2 5" id="KW-0479">Metal-binding</keyword>
<keyword evidence="8" id="KW-1185">Reference proteome</keyword>
<comment type="similarity">
    <text evidence="5">Belongs to the metal hydrolase YfiT family.</text>
</comment>
<evidence type="ECO:0000256" key="1">
    <source>
        <dbReference type="ARBA" id="ARBA00022490"/>
    </source>
</evidence>
<feature type="binding site" evidence="5">
    <location>
        <position position="65"/>
    </location>
    <ligand>
        <name>Zn(2+)</name>
        <dbReference type="ChEBI" id="CHEBI:29105"/>
    </ligand>
</feature>
<dbReference type="HAMAP" id="MF_01256">
    <property type="entry name" value="YfiT_hydrol"/>
    <property type="match status" value="1"/>
</dbReference>
<protein>
    <recommendedName>
        <fullName evidence="5">Putative metal-dependent hydrolase SAMN02746098_00529</fullName>
        <ecNumber evidence="5">3.-.-.-</ecNumber>
    </recommendedName>
</protein>
<keyword evidence="1 5" id="KW-0963">Cytoplasm</keyword>
<dbReference type="InterPro" id="IPR023774">
    <property type="entry name" value="Put_metal_dep_hydrolase_YfiT"/>
</dbReference>
<comment type="function">
    <text evidence="5">Possible metal-dependent hydrolase.</text>
</comment>
<feature type="binding site" evidence="5">
    <location>
        <position position="157"/>
    </location>
    <ligand>
        <name>Zn(2+)</name>
        <dbReference type="ChEBI" id="CHEBI:29105"/>
    </ligand>
</feature>
<keyword evidence="4 5" id="KW-0862">Zinc</keyword>
<dbReference type="SUPFAM" id="SSF109854">
    <property type="entry name" value="DinB/YfiT-like putative metalloenzymes"/>
    <property type="match status" value="1"/>
</dbReference>
<dbReference type="Pfam" id="PF12867">
    <property type="entry name" value="DinB_2"/>
    <property type="match status" value="1"/>
</dbReference>
<dbReference type="GO" id="GO:0008270">
    <property type="term" value="F:zinc ion binding"/>
    <property type="evidence" value="ECO:0007669"/>
    <property type="project" value="UniProtKB-UniRule"/>
</dbReference>
<gene>
    <name evidence="7" type="ORF">SAMN02746098_00529</name>
</gene>
<dbReference type="EC" id="3.-.-.-" evidence="5"/>
<evidence type="ECO:0000313" key="7">
    <source>
        <dbReference type="EMBL" id="SHH24262.1"/>
    </source>
</evidence>
<accession>A0A1M5RD33</accession>
<dbReference type="InterPro" id="IPR034660">
    <property type="entry name" value="DinB/YfiT-like"/>
</dbReference>
<name>A0A1M5RD33_9FIRM</name>
<dbReference type="GO" id="GO:0016787">
    <property type="term" value="F:hydrolase activity"/>
    <property type="evidence" value="ECO:0007669"/>
    <property type="project" value="UniProtKB-UniRule"/>
</dbReference>
<proteinExistence type="inferred from homology"/>
<dbReference type="RefSeq" id="WP_073027632.1">
    <property type="nucleotide sequence ID" value="NZ_FQXJ01000003.1"/>
</dbReference>
<organism evidence="7 8">
    <name type="scientific">Desulfosporosinus lacus DSM 15449</name>
    <dbReference type="NCBI Taxonomy" id="1121420"/>
    <lineage>
        <taxon>Bacteria</taxon>
        <taxon>Bacillati</taxon>
        <taxon>Bacillota</taxon>
        <taxon>Clostridia</taxon>
        <taxon>Eubacteriales</taxon>
        <taxon>Desulfitobacteriaceae</taxon>
        <taxon>Desulfosporosinus</taxon>
    </lineage>
</organism>
<dbReference type="STRING" id="1121420.SAMN02746098_00529"/>
<evidence type="ECO:0000256" key="5">
    <source>
        <dbReference type="HAMAP-Rule" id="MF_01256"/>
    </source>
</evidence>
<dbReference type="Gene3D" id="1.20.120.450">
    <property type="entry name" value="dinb family like domain"/>
    <property type="match status" value="1"/>
</dbReference>